<feature type="domain" description="YchJ-like middle NTF2-like" evidence="4">
    <location>
        <begin position="50"/>
        <end position="141"/>
    </location>
</feature>
<evidence type="ECO:0000313" key="6">
    <source>
        <dbReference type="Proteomes" id="UP000292564"/>
    </source>
</evidence>
<feature type="region of interest" description="Disordered" evidence="3">
    <location>
        <begin position="1"/>
        <end position="22"/>
    </location>
</feature>
<reference evidence="5 6" key="1">
    <citation type="submission" date="2019-02" db="EMBL/GenBank/DDBJ databases">
        <title>Sequencing the genomes of 1000 actinobacteria strains.</title>
        <authorList>
            <person name="Klenk H.-P."/>
        </authorList>
    </citation>
    <scope>NUCLEOTIDE SEQUENCE [LARGE SCALE GENOMIC DNA]</scope>
    <source>
        <strain evidence="5 6">DSM 45162</strain>
    </source>
</reference>
<dbReference type="InterPro" id="IPR048469">
    <property type="entry name" value="YchJ-like_M"/>
</dbReference>
<evidence type="ECO:0000256" key="3">
    <source>
        <dbReference type="SAM" id="MobiDB-lite"/>
    </source>
</evidence>
<evidence type="ECO:0000313" key="5">
    <source>
        <dbReference type="EMBL" id="RZU49241.1"/>
    </source>
</evidence>
<dbReference type="InterPro" id="IPR023006">
    <property type="entry name" value="YchJ-like"/>
</dbReference>
<evidence type="ECO:0000259" key="4">
    <source>
        <dbReference type="Pfam" id="PF17775"/>
    </source>
</evidence>
<dbReference type="Pfam" id="PF17775">
    <property type="entry name" value="YchJ_M-like"/>
    <property type="match status" value="1"/>
</dbReference>
<name>A0A4Q7ZFZ7_9ACTN</name>
<organism evidence="5 6">
    <name type="scientific">Krasilnikovia cinnamomea</name>
    <dbReference type="NCBI Taxonomy" id="349313"/>
    <lineage>
        <taxon>Bacteria</taxon>
        <taxon>Bacillati</taxon>
        <taxon>Actinomycetota</taxon>
        <taxon>Actinomycetes</taxon>
        <taxon>Micromonosporales</taxon>
        <taxon>Micromonosporaceae</taxon>
        <taxon>Krasilnikovia</taxon>
    </lineage>
</organism>
<dbReference type="Gene3D" id="3.10.450.50">
    <property type="match status" value="1"/>
</dbReference>
<dbReference type="AlphaFoldDB" id="A0A4Q7ZFZ7"/>
<proteinExistence type="inferred from homology"/>
<protein>
    <recommendedName>
        <fullName evidence="2">UPF0225 protein EV385_0983</fullName>
    </recommendedName>
</protein>
<dbReference type="HAMAP" id="MF_00612">
    <property type="entry name" value="UPF0225"/>
    <property type="match status" value="1"/>
</dbReference>
<comment type="similarity">
    <text evidence="1 2">Belongs to the UPF0225 family.</text>
</comment>
<evidence type="ECO:0000256" key="2">
    <source>
        <dbReference type="HAMAP-Rule" id="MF_00612"/>
    </source>
</evidence>
<dbReference type="PANTHER" id="PTHR33747">
    <property type="entry name" value="UPF0225 PROTEIN SCO1677"/>
    <property type="match status" value="1"/>
</dbReference>
<dbReference type="Proteomes" id="UP000292564">
    <property type="component" value="Unassembled WGS sequence"/>
</dbReference>
<gene>
    <name evidence="5" type="ORF">EV385_0983</name>
</gene>
<dbReference type="PANTHER" id="PTHR33747:SF1">
    <property type="entry name" value="ADENYLATE CYCLASE-ASSOCIATED CAP C-TERMINAL DOMAIN-CONTAINING PROTEIN"/>
    <property type="match status" value="1"/>
</dbReference>
<dbReference type="InterPro" id="IPR032710">
    <property type="entry name" value="NTF2-like_dom_sf"/>
</dbReference>
<dbReference type="Pfam" id="PF02810">
    <property type="entry name" value="SEC-C"/>
    <property type="match status" value="1"/>
</dbReference>
<sequence length="153" mass="16660">MREDGEMARRTARHTAPRPTADAAPCPCGLGLPYAQCCGPAHHGHAPAGAEAVMRARYSAYARDDDGYVLRSWHPDTRPAEVAAAPGPTWTRLDVLGTSGGGLFDAEGVVEFRAHYRDHGRPGELHERSRFVRHDGQWVYWGPVLGDGDLAHP</sequence>
<evidence type="ECO:0000256" key="1">
    <source>
        <dbReference type="ARBA" id="ARBA00010839"/>
    </source>
</evidence>
<dbReference type="InterPro" id="IPR004027">
    <property type="entry name" value="SEC_C_motif"/>
</dbReference>
<dbReference type="SUPFAM" id="SSF54427">
    <property type="entry name" value="NTF2-like"/>
    <property type="match status" value="1"/>
</dbReference>
<dbReference type="OrthoDB" id="21421at2"/>
<accession>A0A4Q7ZFZ7</accession>
<keyword evidence="6" id="KW-1185">Reference proteome</keyword>
<dbReference type="EMBL" id="SHKY01000001">
    <property type="protein sequence ID" value="RZU49241.1"/>
    <property type="molecule type" value="Genomic_DNA"/>
</dbReference>
<comment type="caution">
    <text evidence="5">The sequence shown here is derived from an EMBL/GenBank/DDBJ whole genome shotgun (WGS) entry which is preliminary data.</text>
</comment>